<evidence type="ECO:0000313" key="1">
    <source>
        <dbReference type="EMBL" id="CAD8607553.1"/>
    </source>
</evidence>
<protein>
    <submittedName>
        <fullName evidence="1">Uncharacterized protein</fullName>
    </submittedName>
</protein>
<proteinExistence type="predicted"/>
<reference evidence="1" key="1">
    <citation type="submission" date="2021-01" db="EMBL/GenBank/DDBJ databases">
        <authorList>
            <person name="Corre E."/>
            <person name="Pelletier E."/>
            <person name="Niang G."/>
            <person name="Scheremetjew M."/>
            <person name="Finn R."/>
            <person name="Kale V."/>
            <person name="Holt S."/>
            <person name="Cochrane G."/>
            <person name="Meng A."/>
            <person name="Brown T."/>
            <person name="Cohen L."/>
        </authorList>
    </citation>
    <scope>NUCLEOTIDE SEQUENCE</scope>
    <source>
        <strain evidence="1">PLY182g</strain>
    </source>
</reference>
<organism evidence="1">
    <name type="scientific">Coccolithus braarudii</name>
    <dbReference type="NCBI Taxonomy" id="221442"/>
    <lineage>
        <taxon>Eukaryota</taxon>
        <taxon>Haptista</taxon>
        <taxon>Haptophyta</taxon>
        <taxon>Prymnesiophyceae</taxon>
        <taxon>Coccolithales</taxon>
        <taxon>Coccolithaceae</taxon>
        <taxon>Coccolithus</taxon>
    </lineage>
</organism>
<sequence length="113" mass="12586">MGGRGGLSARGLCLTAGCTGPPITLGPISRLDERISPRQRRRRVRARVLRHQPVPVRSGRAAIHLDLVQVSSYFEFVQISVRLGLVCCGCLRVAQPSPFCCQCRRKIVHRYSF</sequence>
<accession>A0A7S0LB10</accession>
<name>A0A7S0LB10_9EUKA</name>
<dbReference type="EMBL" id="HBEY01022856">
    <property type="protein sequence ID" value="CAD8607553.1"/>
    <property type="molecule type" value="Transcribed_RNA"/>
</dbReference>
<dbReference type="AlphaFoldDB" id="A0A7S0LB10"/>
<gene>
    <name evidence="1" type="ORF">CPEL01642_LOCUS10911</name>
</gene>